<accession>A0A1Q3B5W4</accession>
<keyword evidence="3" id="KW-1185">Reference proteome</keyword>
<evidence type="ECO:0000313" key="3">
    <source>
        <dbReference type="Proteomes" id="UP000187406"/>
    </source>
</evidence>
<gene>
    <name evidence="2" type="ORF">CFOL_v3_06878</name>
</gene>
<evidence type="ECO:0000313" key="2">
    <source>
        <dbReference type="EMBL" id="GAV63360.1"/>
    </source>
</evidence>
<evidence type="ECO:0000259" key="1">
    <source>
        <dbReference type="Pfam" id="PF14244"/>
    </source>
</evidence>
<dbReference type="Proteomes" id="UP000187406">
    <property type="component" value="Unassembled WGS sequence"/>
</dbReference>
<name>A0A1Q3B5W4_CEPFO</name>
<dbReference type="Pfam" id="PF14223">
    <property type="entry name" value="Retrotran_gag_2"/>
    <property type="match status" value="1"/>
</dbReference>
<dbReference type="PANTHER" id="PTHR47481">
    <property type="match status" value="1"/>
</dbReference>
<dbReference type="PANTHER" id="PTHR47481:SF22">
    <property type="entry name" value="RETROTRANSPOSON GAG DOMAIN-CONTAINING PROTEIN"/>
    <property type="match status" value="1"/>
</dbReference>
<feature type="domain" description="Retrotransposon Copia-like N-terminal" evidence="1">
    <location>
        <begin position="28"/>
        <end position="65"/>
    </location>
</feature>
<sequence>SSTMAAVSIPAPTTLTTTLNPLSNIINLVSIKLDRHNYPLWRSQFLPILRATQLYGYIDGSITCPPPQISMSTDPTKLVSNPAYETWILSNQLLLTTIWSALVRHFSSQSRVRIMQLPYQLQTVKKGNLTVADYFNRFKSVADSLTTASQPVADSDLILYVLGGLGHGYK</sequence>
<dbReference type="AlphaFoldDB" id="A0A1Q3B5W4"/>
<proteinExistence type="predicted"/>
<feature type="non-terminal residue" evidence="2">
    <location>
        <position position="1"/>
    </location>
</feature>
<dbReference type="EMBL" id="BDDD01000304">
    <property type="protein sequence ID" value="GAV63360.1"/>
    <property type="molecule type" value="Genomic_DNA"/>
</dbReference>
<comment type="caution">
    <text evidence="2">The sequence shown here is derived from an EMBL/GenBank/DDBJ whole genome shotgun (WGS) entry which is preliminary data.</text>
</comment>
<protein>
    <submittedName>
        <fullName evidence="2">UBN2_3 domain-containing protein</fullName>
    </submittedName>
</protein>
<dbReference type="InParanoid" id="A0A1Q3B5W4"/>
<dbReference type="Pfam" id="PF14244">
    <property type="entry name" value="Retrotran_gag_3"/>
    <property type="match status" value="1"/>
</dbReference>
<organism evidence="2 3">
    <name type="scientific">Cephalotus follicularis</name>
    <name type="common">Albany pitcher plant</name>
    <dbReference type="NCBI Taxonomy" id="3775"/>
    <lineage>
        <taxon>Eukaryota</taxon>
        <taxon>Viridiplantae</taxon>
        <taxon>Streptophyta</taxon>
        <taxon>Embryophyta</taxon>
        <taxon>Tracheophyta</taxon>
        <taxon>Spermatophyta</taxon>
        <taxon>Magnoliopsida</taxon>
        <taxon>eudicotyledons</taxon>
        <taxon>Gunneridae</taxon>
        <taxon>Pentapetalae</taxon>
        <taxon>rosids</taxon>
        <taxon>fabids</taxon>
        <taxon>Oxalidales</taxon>
        <taxon>Cephalotaceae</taxon>
        <taxon>Cephalotus</taxon>
    </lineage>
</organism>
<dbReference type="OrthoDB" id="1303091at2759"/>
<dbReference type="InterPro" id="IPR029472">
    <property type="entry name" value="Copia-like_N"/>
</dbReference>
<reference evidence="3" key="1">
    <citation type="submission" date="2016-04" db="EMBL/GenBank/DDBJ databases">
        <title>Cephalotus genome sequencing.</title>
        <authorList>
            <person name="Fukushima K."/>
            <person name="Hasebe M."/>
            <person name="Fang X."/>
        </authorList>
    </citation>
    <scope>NUCLEOTIDE SEQUENCE [LARGE SCALE GENOMIC DNA]</scope>
    <source>
        <strain evidence="3">cv. St1</strain>
    </source>
</reference>
<feature type="non-terminal residue" evidence="2">
    <location>
        <position position="170"/>
    </location>
</feature>